<protein>
    <recommendedName>
        <fullName evidence="3">Alpha-L-arabinofuranosidase</fullName>
    </recommendedName>
</protein>
<dbReference type="InterPro" id="IPR013780">
    <property type="entry name" value="Glyco_hydro_b"/>
</dbReference>
<organism evidence="1 2">
    <name type="scientific">Gallintestinimicrobium propionicum</name>
    <dbReference type="NCBI Taxonomy" id="2981770"/>
    <lineage>
        <taxon>Bacteria</taxon>
        <taxon>Bacillati</taxon>
        <taxon>Bacillota</taxon>
        <taxon>Clostridia</taxon>
        <taxon>Lachnospirales</taxon>
        <taxon>Lachnospiraceae</taxon>
        <taxon>Gallintestinimicrobium</taxon>
    </lineage>
</organism>
<comment type="caution">
    <text evidence="1">The sequence shown here is derived from an EMBL/GenBank/DDBJ whole genome shotgun (WGS) entry which is preliminary data.</text>
</comment>
<dbReference type="Gene3D" id="2.60.40.10">
    <property type="entry name" value="Immunoglobulins"/>
    <property type="match status" value="1"/>
</dbReference>
<dbReference type="EMBL" id="JAJEQF010000002">
    <property type="protein sequence ID" value="MCC2166384.1"/>
    <property type="molecule type" value="Genomic_DNA"/>
</dbReference>
<dbReference type="SUPFAM" id="SSF51445">
    <property type="entry name" value="(Trans)glycosidases"/>
    <property type="match status" value="1"/>
</dbReference>
<dbReference type="InterPro" id="IPR013783">
    <property type="entry name" value="Ig-like_fold"/>
</dbReference>
<dbReference type="InterPro" id="IPR017853">
    <property type="entry name" value="GH"/>
</dbReference>
<sequence>MSSKMTVKKEAIMARFGGMGFHNSEANVWREMDDVQFNQYVGKVYRELSPGFSRMWGGFPEWTKEEMDAFAEYCEKMQCKVGATIYLTGHCVRYETDEELTAYASNVADRLEYLIYEKGLSNVKIYCMSNELSLDDWGDLAFEMATFKKYHTYLYNEFAHRHLPVYLLATDASPMERWETVEWAIANGMVPISNVFGGHHYVNDFEAEDLDFYKIFKRHCSDVVNMLKPYERRFILGEFGLAQAFKQGQNNINGVKMDVCDAFYNGKESYSALQICEMALAAVNAGVYAMALWTFVDVPNPRDLQYRLNKWGLLRWDDTDYGARDWLYAYGLLVRYFRKNSKPLTISSEDYLLRSGGVVNDDGSFSVAIVNRHKEPVEIDISLENLKSDKALRRYLYDSANVPRSKFADLQDYDERIACAGNSVHVTVPASSIVVLTTDYTDHKPAAITGICAEDGTVTWEASTEAEHRYYRVYKGDSADFVPTKENQVASTIATSFTDPDAAPGFYKVESVDAWGNH</sequence>
<name>A0AAE3DLF5_9FIRM</name>
<accession>A0AAE3DLF5</accession>
<dbReference type="Proteomes" id="UP001199355">
    <property type="component" value="Unassembled WGS sequence"/>
</dbReference>
<dbReference type="Gene3D" id="2.60.40.1180">
    <property type="entry name" value="Golgi alpha-mannosidase II"/>
    <property type="match status" value="1"/>
</dbReference>
<dbReference type="AlphaFoldDB" id="A0AAE3DLF5"/>
<evidence type="ECO:0008006" key="3">
    <source>
        <dbReference type="Google" id="ProtNLM"/>
    </source>
</evidence>
<dbReference type="RefSeq" id="WP_308727546.1">
    <property type="nucleotide sequence ID" value="NZ_JAJEQF010000002.1"/>
</dbReference>
<keyword evidence="2" id="KW-1185">Reference proteome</keyword>
<evidence type="ECO:0000313" key="1">
    <source>
        <dbReference type="EMBL" id="MCC2166384.1"/>
    </source>
</evidence>
<gene>
    <name evidence="1" type="ORF">LKD45_01510</name>
</gene>
<proteinExistence type="predicted"/>
<reference evidence="1 2" key="1">
    <citation type="submission" date="2021-10" db="EMBL/GenBank/DDBJ databases">
        <title>Anaerobic single-cell dispensing facilitates the cultivation of human gut bacteria.</title>
        <authorList>
            <person name="Afrizal A."/>
        </authorList>
    </citation>
    <scope>NUCLEOTIDE SEQUENCE [LARGE SCALE GENOMIC DNA]</scope>
    <source>
        <strain evidence="1 2">CLA-AA-H244</strain>
    </source>
</reference>
<evidence type="ECO:0000313" key="2">
    <source>
        <dbReference type="Proteomes" id="UP001199355"/>
    </source>
</evidence>